<dbReference type="InParanoid" id="Q74B68"/>
<reference evidence="1 2" key="2">
    <citation type="journal article" date="2012" name="BMC Genomics">
        <title>Comparative genomic analysis of Geobacter sulfurreducens KN400, a strain with enhanced capacity for extracellular electron transfer and electricity production.</title>
        <authorList>
            <person name="Butler J.E."/>
            <person name="Young N.D."/>
            <person name="Aklujkar M."/>
            <person name="Lovley D.R."/>
        </authorList>
    </citation>
    <scope>NUCLEOTIDE SEQUENCE [LARGE SCALE GENOMIC DNA]</scope>
    <source>
        <strain evidence="2">ATCC 51573 / DSM 12127 / PCA</strain>
    </source>
</reference>
<dbReference type="HOGENOM" id="CLU_3252142_0_0_7"/>
<organism evidence="1 2">
    <name type="scientific">Geobacter sulfurreducens (strain ATCC 51573 / DSM 12127 / PCA)</name>
    <dbReference type="NCBI Taxonomy" id="243231"/>
    <lineage>
        <taxon>Bacteria</taxon>
        <taxon>Pseudomonadati</taxon>
        <taxon>Thermodesulfobacteriota</taxon>
        <taxon>Desulfuromonadia</taxon>
        <taxon>Geobacterales</taxon>
        <taxon>Geobacteraceae</taxon>
        <taxon>Geobacter</taxon>
    </lineage>
</organism>
<evidence type="ECO:0000313" key="2">
    <source>
        <dbReference type="Proteomes" id="UP000000577"/>
    </source>
</evidence>
<gene>
    <name evidence="1" type="ordered locus">GSU2173</name>
</gene>
<reference evidence="1 2" key="1">
    <citation type="journal article" date="2003" name="Science">
        <title>Genome of Geobacter sulfurreducens: metal reduction in subsurface environments.</title>
        <authorList>
            <person name="Methe B.A."/>
            <person name="Nelson K.E."/>
            <person name="Eisen J.A."/>
            <person name="Paulsen I.T."/>
            <person name="Nelson W."/>
            <person name="Heidelberg J.F."/>
            <person name="Wu D."/>
            <person name="Wu M."/>
            <person name="Ward N."/>
            <person name="Beanan M.J."/>
            <person name="Dodson R.J."/>
            <person name="Madupu R."/>
            <person name="Brinkac L.M."/>
            <person name="Daugherty S.C."/>
            <person name="DeBoy R.T."/>
            <person name="Durkin A.S."/>
            <person name="Gwinn M."/>
            <person name="Kolonay J.F."/>
            <person name="Sullivan S.A."/>
            <person name="Haft D.H."/>
            <person name="Selengut J."/>
            <person name="Davidsen T.M."/>
            <person name="Zafar N."/>
            <person name="White O."/>
            <person name="Tran B."/>
            <person name="Romero C."/>
            <person name="Forberger H.A."/>
            <person name="Weidman J."/>
            <person name="Khouri H."/>
            <person name="Feldblyum T.V."/>
            <person name="Utterback T.R."/>
            <person name="Van Aken S.E."/>
            <person name="Lovley D.R."/>
            <person name="Fraser C.M."/>
        </authorList>
    </citation>
    <scope>NUCLEOTIDE SEQUENCE [LARGE SCALE GENOMIC DNA]</scope>
    <source>
        <strain evidence="2">ATCC 51573 / DSM 12127 / PCA</strain>
    </source>
</reference>
<sequence length="42" mass="4284">MRTVGGVCGGTTGATGCGMNIYIFGDGQVEGLAEMKNCWAAR</sequence>
<evidence type="ECO:0008006" key="3">
    <source>
        <dbReference type="Google" id="ProtNLM"/>
    </source>
</evidence>
<evidence type="ECO:0000313" key="1">
    <source>
        <dbReference type="EMBL" id="AAR35549.1"/>
    </source>
</evidence>
<dbReference type="PROSITE" id="PS51257">
    <property type="entry name" value="PROKAR_LIPOPROTEIN"/>
    <property type="match status" value="1"/>
</dbReference>
<protein>
    <recommendedName>
        <fullName evidence="3">Lipoprotein</fullName>
    </recommendedName>
</protein>
<keyword evidence="2" id="KW-1185">Reference proteome</keyword>
<name>Q74B68_GEOSL</name>
<proteinExistence type="predicted"/>
<accession>Q74B68</accession>
<dbReference type="KEGG" id="gsu:GSU2173"/>
<dbReference type="STRING" id="243231.GSU2173"/>
<dbReference type="AlphaFoldDB" id="Q74B68"/>
<dbReference type="EMBL" id="AE017180">
    <property type="protein sequence ID" value="AAR35549.1"/>
    <property type="molecule type" value="Genomic_DNA"/>
</dbReference>
<dbReference type="EnsemblBacteria" id="AAR35549">
    <property type="protein sequence ID" value="AAR35549"/>
    <property type="gene ID" value="GSU2173"/>
</dbReference>
<dbReference type="Proteomes" id="UP000000577">
    <property type="component" value="Chromosome"/>
</dbReference>